<feature type="compositionally biased region" description="Basic and acidic residues" evidence="1">
    <location>
        <begin position="220"/>
        <end position="229"/>
    </location>
</feature>
<feature type="region of interest" description="Disordered" evidence="1">
    <location>
        <begin position="1"/>
        <end position="263"/>
    </location>
</feature>
<keyword evidence="3" id="KW-1185">Reference proteome</keyword>
<feature type="compositionally biased region" description="Polar residues" evidence="1">
    <location>
        <begin position="206"/>
        <end position="216"/>
    </location>
</feature>
<feature type="compositionally biased region" description="Polar residues" evidence="1">
    <location>
        <begin position="138"/>
        <end position="162"/>
    </location>
</feature>
<feature type="compositionally biased region" description="Polar residues" evidence="1">
    <location>
        <begin position="7"/>
        <end position="18"/>
    </location>
</feature>
<sequence length="263" mass="26430">MEMQGTPIGSTDQGMKNTSDPERYSNPTSEGAGAIASDSLAAESARSGGKFGENRDSNPLSVAGGSSTLNNTDTSGAKVLAPASNAAEREEKESLEETPDEAKGSHGKKYPEGANGQSDIPGHSLDGKPASGLRGVTGPSSSMGTSGQMAGSENKSGPTESTFKGEGGSDVDAAPGYVGSVVSEANKTGKPKGKNITEGGFDDDPSNNASFNSDIGTENDPGRKAEGDMQKMAQSASGGTGPRQAPGESDGSQYDVLDTDQAA</sequence>
<accession>A0A8H3I4I6</accession>
<evidence type="ECO:0000313" key="3">
    <source>
        <dbReference type="Proteomes" id="UP000664203"/>
    </source>
</evidence>
<dbReference type="AlphaFoldDB" id="A0A8H3I4I6"/>
<feature type="compositionally biased region" description="Polar residues" evidence="1">
    <location>
        <begin position="57"/>
        <end position="75"/>
    </location>
</feature>
<dbReference type="OrthoDB" id="5383057at2759"/>
<evidence type="ECO:0000256" key="1">
    <source>
        <dbReference type="SAM" id="MobiDB-lite"/>
    </source>
</evidence>
<protein>
    <submittedName>
        <fullName evidence="2">Uncharacterized protein</fullName>
    </submittedName>
</protein>
<organism evidence="2 3">
    <name type="scientific">Alectoria fallacina</name>
    <dbReference type="NCBI Taxonomy" id="1903189"/>
    <lineage>
        <taxon>Eukaryota</taxon>
        <taxon>Fungi</taxon>
        <taxon>Dikarya</taxon>
        <taxon>Ascomycota</taxon>
        <taxon>Pezizomycotina</taxon>
        <taxon>Lecanoromycetes</taxon>
        <taxon>OSLEUM clade</taxon>
        <taxon>Lecanoromycetidae</taxon>
        <taxon>Lecanorales</taxon>
        <taxon>Lecanorineae</taxon>
        <taxon>Parmeliaceae</taxon>
        <taxon>Alectoria</taxon>
    </lineage>
</organism>
<evidence type="ECO:0000313" key="2">
    <source>
        <dbReference type="EMBL" id="CAF9907060.1"/>
    </source>
</evidence>
<proteinExistence type="predicted"/>
<dbReference type="EMBL" id="CAJPDR010000020">
    <property type="protein sequence ID" value="CAF9907060.1"/>
    <property type="molecule type" value="Genomic_DNA"/>
</dbReference>
<comment type="caution">
    <text evidence="2">The sequence shown here is derived from an EMBL/GenBank/DDBJ whole genome shotgun (WGS) entry which is preliminary data.</text>
</comment>
<dbReference type="Proteomes" id="UP000664203">
    <property type="component" value="Unassembled WGS sequence"/>
</dbReference>
<reference evidence="2" key="1">
    <citation type="submission" date="2021-03" db="EMBL/GenBank/DDBJ databases">
        <authorList>
            <person name="Tagirdzhanova G."/>
        </authorList>
    </citation>
    <scope>NUCLEOTIDE SEQUENCE</scope>
</reference>
<name>A0A8H3I4I6_9LECA</name>
<gene>
    <name evidence="2" type="ORF">ALECFALPRED_003054</name>
</gene>